<evidence type="ECO:0000313" key="4">
    <source>
        <dbReference type="WBParaSite" id="GPLIN_000499900"/>
    </source>
</evidence>
<reference evidence="4" key="3">
    <citation type="submission" date="2016-06" db="UniProtKB">
        <authorList>
            <consortium name="WormBaseParasite"/>
        </authorList>
    </citation>
    <scope>IDENTIFICATION</scope>
</reference>
<organism evidence="3 4">
    <name type="scientific">Globodera pallida</name>
    <name type="common">Potato cyst nematode worm</name>
    <name type="synonym">Heterodera pallida</name>
    <dbReference type="NCBI Taxonomy" id="36090"/>
    <lineage>
        <taxon>Eukaryota</taxon>
        <taxon>Metazoa</taxon>
        <taxon>Ecdysozoa</taxon>
        <taxon>Nematoda</taxon>
        <taxon>Chromadorea</taxon>
        <taxon>Rhabditida</taxon>
        <taxon>Tylenchina</taxon>
        <taxon>Tylenchomorpha</taxon>
        <taxon>Tylenchoidea</taxon>
        <taxon>Heteroderidae</taxon>
        <taxon>Heteroderinae</taxon>
        <taxon>Globodera</taxon>
    </lineage>
</organism>
<reference evidence="3" key="1">
    <citation type="submission" date="2013-12" db="EMBL/GenBank/DDBJ databases">
        <authorList>
            <person name="Aslett M."/>
        </authorList>
    </citation>
    <scope>NUCLEOTIDE SEQUENCE [LARGE SCALE GENOMIC DNA]</scope>
    <source>
        <strain evidence="3">Lindley</strain>
    </source>
</reference>
<dbReference type="WBParaSite" id="GPLIN_000499900">
    <property type="protein sequence ID" value="GPLIN_000499900"/>
    <property type="gene ID" value="GPLIN_000499900"/>
</dbReference>
<protein>
    <submittedName>
        <fullName evidence="4">DUF148 domain-containing protein</fullName>
    </submittedName>
</protein>
<proteinExistence type="predicted"/>
<dbReference type="AlphaFoldDB" id="A0A183BWL0"/>
<evidence type="ECO:0000256" key="2">
    <source>
        <dbReference type="SAM" id="SignalP"/>
    </source>
</evidence>
<sequence>MNCSSSMLLLFLVLHIVLLAVSENIGNDRQAAALRSSHNVDNDRAAAAIEPRQRRAFGALLGLGKIAGMATQMGCKLFPTKACPVLSKIPFFGRKRRAAESENAVPAEVGELLEKTTSELKKVSETEGFTELSELDQERKLLESVEKLDQGELLKEKVKETIVEAERAVDKSLDRIVMYTEGSVDAKMAMQQVFKTITDDAKTPKQKVEKVKELEEKWSAEVKEALKPNMDEKVIDEAAHFFSSVPQQIDLGAK</sequence>
<feature type="chain" id="PRO_5008146716" evidence="2">
    <location>
        <begin position="23"/>
        <end position="254"/>
    </location>
</feature>
<accession>A0A183BWL0</accession>
<name>A0A183BWL0_GLOPA</name>
<keyword evidence="1" id="KW-0175">Coiled coil</keyword>
<keyword evidence="2" id="KW-0732">Signal</keyword>
<evidence type="ECO:0000256" key="1">
    <source>
        <dbReference type="SAM" id="Coils"/>
    </source>
</evidence>
<reference evidence="3" key="2">
    <citation type="submission" date="2014-05" db="EMBL/GenBank/DDBJ databases">
        <title>The genome and life-stage specific transcriptomes of Globodera pallida elucidate key aspects of plant parasitism by a cyst nematode.</title>
        <authorList>
            <person name="Cotton J.A."/>
            <person name="Lilley C.J."/>
            <person name="Jones L.M."/>
            <person name="Kikuchi T."/>
            <person name="Reid A.J."/>
            <person name="Thorpe P."/>
            <person name="Tsai I.J."/>
            <person name="Beasley H."/>
            <person name="Blok V."/>
            <person name="Cock P.J.A."/>
            <person name="Van den Akker S.E."/>
            <person name="Holroyd N."/>
            <person name="Hunt M."/>
            <person name="Mantelin S."/>
            <person name="Naghra H."/>
            <person name="Pain A."/>
            <person name="Palomares-Rius J.E."/>
            <person name="Zarowiecki M."/>
            <person name="Berriman M."/>
            <person name="Jones J.T."/>
            <person name="Urwin P.E."/>
        </authorList>
    </citation>
    <scope>NUCLEOTIDE SEQUENCE [LARGE SCALE GENOMIC DNA]</scope>
    <source>
        <strain evidence="3">Lindley</strain>
    </source>
</reference>
<evidence type="ECO:0000313" key="3">
    <source>
        <dbReference type="Proteomes" id="UP000050741"/>
    </source>
</evidence>
<dbReference type="Proteomes" id="UP000050741">
    <property type="component" value="Unassembled WGS sequence"/>
</dbReference>
<feature type="signal peptide" evidence="2">
    <location>
        <begin position="1"/>
        <end position="22"/>
    </location>
</feature>
<feature type="coiled-coil region" evidence="1">
    <location>
        <begin position="148"/>
        <end position="175"/>
    </location>
</feature>
<keyword evidence="3" id="KW-1185">Reference proteome</keyword>